<dbReference type="VEuPathDB" id="GiardiaDB:GLP15_469"/>
<dbReference type="OrthoDB" id="10252098at2759"/>
<dbReference type="PANTHER" id="PTHR43885">
    <property type="entry name" value="HALOACID DEHALOGENASE-LIKE HYDROLASE"/>
    <property type="match status" value="1"/>
</dbReference>
<dbReference type="InterPro" id="IPR023214">
    <property type="entry name" value="HAD_sf"/>
</dbReference>
<accession>E1F6H8</accession>
<sequence>MPARDAERTTQWCFFDIDGVLVHECGVAYAGYWLQLEALRTGTIPGNYAKFLEIPSDVKCQIDSLRPRVKGLHFSRKLEKIRAYLVEAGESVVDLTTLNPVILVKAVMEVQRAYIQHHFPPENYRVPNSEDLLRNLSEDFSICTLTANDFEQTSWILRYVGLNSYFAELLCYQADAPGLQTKEDLLKDFQVRHPDIDFTQCIVLGDGMPDIRAGAAMGCFTVGICKDSDDFEKLAEANLLVNVGDYAIIPAKLQAHKSFTDGSGPLFTPRYCSRPCDPNADCTVEFSCQQKNAPQELSAYVIWDVAYNETEVPLGSIRRSTEAGLEAVCTYRVRIPLGSTPRSAVTNVGMMVLRSGAAVTHRQLFRVAYVAENAVTLQLL</sequence>
<proteinExistence type="predicted"/>
<reference evidence="1 2" key="1">
    <citation type="journal article" date="2010" name="BMC Genomics">
        <title>Genome analysis and comparative genomics of a Giardia intestinalis assemblage E isolate.</title>
        <authorList>
            <person name="Jerlstrom-Hultqvist J."/>
            <person name="Franzen O."/>
            <person name="Ankarklev J."/>
            <person name="Xu F."/>
            <person name="Nohynkova E."/>
            <person name="Andersson J.O."/>
            <person name="Svard S.G."/>
            <person name="Andersson B."/>
        </authorList>
    </citation>
    <scope>NUCLEOTIDE SEQUENCE [LARGE SCALE GENOMIC DNA]</scope>
    <source>
        <strain evidence="1 2">P15</strain>
    </source>
</reference>
<dbReference type="OMA" id="YAGYWLQ"/>
<name>E1F6H8_GIAIA</name>
<evidence type="ECO:0000313" key="1">
    <source>
        <dbReference type="EMBL" id="EFO61958.1"/>
    </source>
</evidence>
<evidence type="ECO:0000313" key="2">
    <source>
        <dbReference type="Proteomes" id="UP000008974"/>
    </source>
</evidence>
<gene>
    <name evidence="1" type="ORF">GLP15_469</name>
</gene>
<dbReference type="AlphaFoldDB" id="E1F6H8"/>
<protein>
    <submittedName>
        <fullName evidence="1">Uncharacterized protein</fullName>
    </submittedName>
</protein>
<organism evidence="1 2">
    <name type="scientific">Giardia intestinalis (strain P15)</name>
    <name type="common">Giardia lamblia</name>
    <dbReference type="NCBI Taxonomy" id="658858"/>
    <lineage>
        <taxon>Eukaryota</taxon>
        <taxon>Metamonada</taxon>
        <taxon>Diplomonadida</taxon>
        <taxon>Hexamitidae</taxon>
        <taxon>Giardiinae</taxon>
        <taxon>Giardia</taxon>
    </lineage>
</organism>
<dbReference type="PANTHER" id="PTHR43885:SF1">
    <property type="entry name" value="SUPERFAMILY HYDROLASE, PUTATIVE (AFU_ORTHOLOGUE AFUA_4G13290)-RELATED"/>
    <property type="match status" value="1"/>
</dbReference>
<dbReference type="SUPFAM" id="SSF56784">
    <property type="entry name" value="HAD-like"/>
    <property type="match status" value="1"/>
</dbReference>
<dbReference type="Pfam" id="PF00702">
    <property type="entry name" value="Hydrolase"/>
    <property type="match status" value="1"/>
</dbReference>
<comment type="caution">
    <text evidence="1">The sequence shown here is derived from an EMBL/GenBank/DDBJ whole genome shotgun (WGS) entry which is preliminary data.</text>
</comment>
<dbReference type="Gene3D" id="3.40.50.1000">
    <property type="entry name" value="HAD superfamily/HAD-like"/>
    <property type="match status" value="1"/>
</dbReference>
<dbReference type="CDD" id="cd01427">
    <property type="entry name" value="HAD_like"/>
    <property type="match status" value="1"/>
</dbReference>
<dbReference type="Proteomes" id="UP000008974">
    <property type="component" value="Unassembled WGS sequence"/>
</dbReference>
<dbReference type="EMBL" id="ACVC01000199">
    <property type="protein sequence ID" value="EFO61958.1"/>
    <property type="molecule type" value="Genomic_DNA"/>
</dbReference>
<dbReference type="InterPro" id="IPR036412">
    <property type="entry name" value="HAD-like_sf"/>
</dbReference>